<gene>
    <name evidence="5" type="ORF">EDD34_1218</name>
</gene>
<protein>
    <submittedName>
        <fullName evidence="5">Prolyl oligopeptidase PreP (S9A serine peptidase family)</fullName>
    </submittedName>
</protein>
<feature type="compositionally biased region" description="Pro residues" evidence="3">
    <location>
        <begin position="1"/>
        <end position="10"/>
    </location>
</feature>
<evidence type="ECO:0000256" key="2">
    <source>
        <dbReference type="ARBA" id="ARBA00022801"/>
    </source>
</evidence>
<reference evidence="5 6" key="1">
    <citation type="submission" date="2018-11" db="EMBL/GenBank/DDBJ databases">
        <title>Sequencing the genomes of 1000 actinobacteria strains.</title>
        <authorList>
            <person name="Klenk H.-P."/>
        </authorList>
    </citation>
    <scope>NUCLEOTIDE SEQUENCE [LARGE SCALE GENOMIC DNA]</scope>
    <source>
        <strain evidence="5 6">DSM 15700</strain>
    </source>
</reference>
<dbReference type="EMBL" id="RKQZ01000001">
    <property type="protein sequence ID" value="RPF20621.1"/>
    <property type="molecule type" value="Genomic_DNA"/>
</dbReference>
<dbReference type="PANTHER" id="PTHR11757:SF19">
    <property type="entry name" value="PROLYL ENDOPEPTIDASE-LIKE"/>
    <property type="match status" value="1"/>
</dbReference>
<dbReference type="OrthoDB" id="9801421at2"/>
<evidence type="ECO:0000256" key="1">
    <source>
        <dbReference type="ARBA" id="ARBA00005228"/>
    </source>
</evidence>
<keyword evidence="6" id="KW-1185">Reference proteome</keyword>
<feature type="region of interest" description="Disordered" evidence="3">
    <location>
        <begin position="451"/>
        <end position="473"/>
    </location>
</feature>
<dbReference type="GO" id="GO:0004252">
    <property type="term" value="F:serine-type endopeptidase activity"/>
    <property type="evidence" value="ECO:0007669"/>
    <property type="project" value="InterPro"/>
</dbReference>
<proteinExistence type="inferred from homology"/>
<evidence type="ECO:0000313" key="5">
    <source>
        <dbReference type="EMBL" id="RPF20621.1"/>
    </source>
</evidence>
<dbReference type="Gene3D" id="2.130.10.120">
    <property type="entry name" value="Prolyl oligopeptidase, N-terminal domain"/>
    <property type="match status" value="2"/>
</dbReference>
<evidence type="ECO:0000259" key="4">
    <source>
        <dbReference type="Pfam" id="PF00326"/>
    </source>
</evidence>
<dbReference type="InterPro" id="IPR029058">
    <property type="entry name" value="AB_hydrolase_fold"/>
</dbReference>
<evidence type="ECO:0000313" key="6">
    <source>
        <dbReference type="Proteomes" id="UP000280501"/>
    </source>
</evidence>
<dbReference type="Pfam" id="PF00326">
    <property type="entry name" value="Peptidase_S9"/>
    <property type="match status" value="1"/>
</dbReference>
<dbReference type="AlphaFoldDB" id="A0A3N4ZL19"/>
<evidence type="ECO:0000256" key="3">
    <source>
        <dbReference type="SAM" id="MobiDB-lite"/>
    </source>
</evidence>
<dbReference type="SUPFAM" id="SSF50993">
    <property type="entry name" value="Peptidase/esterase 'gauge' domain"/>
    <property type="match status" value="1"/>
</dbReference>
<dbReference type="GO" id="GO:0006508">
    <property type="term" value="P:proteolysis"/>
    <property type="evidence" value="ECO:0007669"/>
    <property type="project" value="InterPro"/>
</dbReference>
<sequence length="647" mass="67697">MTPDPAPPASGRPGPGSVVGPRSRNRPPERPTARTTGRPLDDQPAAGKRPIGPRPIDPRLDAALHRAEAAGRPGLPLGDLRISRRAGDRYPVVLRDEERLVHDPGAAVQRAALSPDGRILALEVSADGTESGALRLLDVLSGSARTVPGLALRYTDMTWTPDGDDLILTVGPRRVVALRVPTGPTTPLRSTATQPTDGTAWTPVERPDAPGPRPRTVWEGGEGERARPVVIGGRLVLTVSDDDGTRLITTDATELVRLPGVCTVHAAGNDALAVSRTALYSLHGDDSGIAIRATAPPAGTVVHALATSGRFWLHVVMDGHSEVAELDAELEVVRRVPVSADDDVRAVTGLARDGDGLQVRVEAPARVPEVVRLDALVAPGPGRAGASRTRLLTVPAADGTPVELVVTDTHDGAAPVLVVAYGGFGVVDLPGFEPSVAAWCELGGRYVTARVRGSGGAPGRHEQGRGPRKGTGPADLVAAARGLVARGLAEPGRIAFSGASHGGLVAASAALAQPGLVAAVTCTAAPLDPFRLEEHPYAAYWRQEFGDPADPGIRAAMADYSPFARLDRYPSVRPLPAFLLTTFDQDTRVSRAPTDRFAEALRTRGAVVGREHRPAMGHGRNALDDVHDFAASVLGFARYHTQGADPS</sequence>
<feature type="region of interest" description="Disordered" evidence="3">
    <location>
        <begin position="181"/>
        <end position="220"/>
    </location>
</feature>
<comment type="similarity">
    <text evidence="1">Belongs to the peptidase S9A family.</text>
</comment>
<dbReference type="PANTHER" id="PTHR11757">
    <property type="entry name" value="PROTEASE FAMILY S9A OLIGOPEPTIDASE"/>
    <property type="match status" value="1"/>
</dbReference>
<dbReference type="SUPFAM" id="SSF53474">
    <property type="entry name" value="alpha/beta-Hydrolases"/>
    <property type="match status" value="1"/>
</dbReference>
<dbReference type="PRINTS" id="PR00862">
    <property type="entry name" value="PROLIGOPTASE"/>
</dbReference>
<dbReference type="InterPro" id="IPR002470">
    <property type="entry name" value="Peptidase_S9A"/>
</dbReference>
<dbReference type="InterPro" id="IPR051543">
    <property type="entry name" value="Serine_Peptidase_S9A"/>
</dbReference>
<feature type="domain" description="Peptidase S9 prolyl oligopeptidase catalytic" evidence="4">
    <location>
        <begin position="435"/>
        <end position="641"/>
    </location>
</feature>
<feature type="region of interest" description="Disordered" evidence="3">
    <location>
        <begin position="1"/>
        <end position="58"/>
    </location>
</feature>
<dbReference type="PROSITE" id="PS00708">
    <property type="entry name" value="PRO_ENDOPEP_SER"/>
    <property type="match status" value="1"/>
</dbReference>
<feature type="compositionally biased region" description="Low complexity" evidence="3">
    <location>
        <begin position="11"/>
        <end position="22"/>
    </location>
</feature>
<dbReference type="Proteomes" id="UP000280501">
    <property type="component" value="Unassembled WGS sequence"/>
</dbReference>
<dbReference type="InterPro" id="IPR002471">
    <property type="entry name" value="Pept_S9_AS"/>
</dbReference>
<comment type="caution">
    <text evidence="5">The sequence shown here is derived from an EMBL/GenBank/DDBJ whole genome shotgun (WGS) entry which is preliminary data.</text>
</comment>
<accession>A0A3N4ZL19</accession>
<dbReference type="RefSeq" id="WP_123813765.1">
    <property type="nucleotide sequence ID" value="NZ_RKQZ01000001.1"/>
</dbReference>
<feature type="compositionally biased region" description="Polar residues" evidence="3">
    <location>
        <begin position="183"/>
        <end position="199"/>
    </location>
</feature>
<dbReference type="Gene3D" id="3.40.50.1820">
    <property type="entry name" value="alpha/beta hydrolase"/>
    <property type="match status" value="1"/>
</dbReference>
<keyword evidence="2" id="KW-0378">Hydrolase</keyword>
<name>A0A3N4ZL19_9MICO</name>
<dbReference type="InterPro" id="IPR001375">
    <property type="entry name" value="Peptidase_S9_cat"/>
</dbReference>
<organism evidence="5 6">
    <name type="scientific">Myceligenerans xiligouense</name>
    <dbReference type="NCBI Taxonomy" id="253184"/>
    <lineage>
        <taxon>Bacteria</taxon>
        <taxon>Bacillati</taxon>
        <taxon>Actinomycetota</taxon>
        <taxon>Actinomycetes</taxon>
        <taxon>Micrococcales</taxon>
        <taxon>Promicromonosporaceae</taxon>
        <taxon>Myceligenerans</taxon>
    </lineage>
</organism>